<dbReference type="EMBL" id="JAOPJZ010000001">
    <property type="protein sequence ID" value="MCU4750767.1"/>
    <property type="molecule type" value="Genomic_DNA"/>
</dbReference>
<dbReference type="AlphaFoldDB" id="A0AAP2Z4W0"/>
<feature type="region of interest" description="Disordered" evidence="1">
    <location>
        <begin position="14"/>
        <end position="45"/>
    </location>
</feature>
<protein>
    <recommendedName>
        <fullName evidence="2">DUF7343 domain-containing protein</fullName>
    </recommendedName>
</protein>
<dbReference type="RefSeq" id="WP_342805865.1">
    <property type="nucleotide sequence ID" value="NZ_JAOPJZ010000001.1"/>
</dbReference>
<evidence type="ECO:0000256" key="1">
    <source>
        <dbReference type="SAM" id="MobiDB-lite"/>
    </source>
</evidence>
<reference evidence="3 4" key="1">
    <citation type="submission" date="2022-09" db="EMBL/GenBank/DDBJ databases">
        <title>Enrichment on poylsaccharides allowed isolation of novel metabolic and taxonomic groups of Haloarchaea.</title>
        <authorList>
            <person name="Sorokin D.Y."/>
            <person name="Elcheninov A.G."/>
            <person name="Khizhniak T.V."/>
            <person name="Kolganova T.V."/>
            <person name="Kublanov I.V."/>
        </authorList>
    </citation>
    <scope>NUCLEOTIDE SEQUENCE [LARGE SCALE GENOMIC DNA]</scope>
    <source>
        <strain evidence="3 4">AArc-curdl1</strain>
    </source>
</reference>
<feature type="domain" description="DUF7343" evidence="2">
    <location>
        <begin position="61"/>
        <end position="119"/>
    </location>
</feature>
<evidence type="ECO:0000313" key="3">
    <source>
        <dbReference type="EMBL" id="MCU4750767.1"/>
    </source>
</evidence>
<accession>A0AAP2Z4W0</accession>
<dbReference type="Pfam" id="PF24034">
    <property type="entry name" value="DUF7343"/>
    <property type="match status" value="1"/>
</dbReference>
<dbReference type="InterPro" id="IPR055767">
    <property type="entry name" value="DUF7343"/>
</dbReference>
<dbReference type="Proteomes" id="UP001321047">
    <property type="component" value="Unassembled WGS sequence"/>
</dbReference>
<sequence>MVFNSLRDRLSSLWGTDTADDEHAGEPRAPTGHADRSPSSRDDETLSYADQVEYGVDEREISDEDQILRLLVKRGGRVDETTILEETGWSEDHLSSVISEMEDDNQVSAITVGRKHVICRRGFEPKGYRGHLNE</sequence>
<evidence type="ECO:0000313" key="4">
    <source>
        <dbReference type="Proteomes" id="UP001321047"/>
    </source>
</evidence>
<feature type="compositionally biased region" description="Basic and acidic residues" evidence="1">
    <location>
        <begin position="33"/>
        <end position="44"/>
    </location>
</feature>
<comment type="caution">
    <text evidence="3">The sequence shown here is derived from an EMBL/GenBank/DDBJ whole genome shotgun (WGS) entry which is preliminary data.</text>
</comment>
<evidence type="ECO:0000259" key="2">
    <source>
        <dbReference type="Pfam" id="PF24034"/>
    </source>
</evidence>
<gene>
    <name evidence="3" type="ORF">OB919_02030</name>
</gene>
<proteinExistence type="predicted"/>
<organism evidence="3 4">
    <name type="scientific">Natronosalvus hydrolyticus</name>
    <dbReference type="NCBI Taxonomy" id="2979988"/>
    <lineage>
        <taxon>Archaea</taxon>
        <taxon>Methanobacteriati</taxon>
        <taxon>Methanobacteriota</taxon>
        <taxon>Stenosarchaea group</taxon>
        <taxon>Halobacteria</taxon>
        <taxon>Halobacteriales</taxon>
        <taxon>Natrialbaceae</taxon>
        <taxon>Natronosalvus</taxon>
    </lineage>
</organism>
<keyword evidence="4" id="KW-1185">Reference proteome</keyword>
<name>A0AAP2Z4W0_9EURY</name>